<keyword evidence="4" id="KW-1185">Reference proteome</keyword>
<dbReference type="FunFam" id="3.40.50.720:FF:000084">
    <property type="entry name" value="Short-chain dehydrogenase reductase"/>
    <property type="match status" value="1"/>
</dbReference>
<evidence type="ECO:0000256" key="2">
    <source>
        <dbReference type="ARBA" id="ARBA00023002"/>
    </source>
</evidence>
<name>A0A7H8T7B1_STRCX</name>
<dbReference type="Proteomes" id="UP000509418">
    <property type="component" value="Chromosome"/>
</dbReference>
<proteinExistence type="inferred from homology"/>
<gene>
    <name evidence="3" type="ORF">HUT05_16880</name>
</gene>
<comment type="similarity">
    <text evidence="1">Belongs to the short-chain dehydrogenases/reductases (SDR) family.</text>
</comment>
<dbReference type="InterPro" id="IPR036291">
    <property type="entry name" value="NAD(P)-bd_dom_sf"/>
</dbReference>
<dbReference type="GO" id="GO:0016491">
    <property type="term" value="F:oxidoreductase activity"/>
    <property type="evidence" value="ECO:0007669"/>
    <property type="project" value="UniProtKB-KW"/>
</dbReference>
<dbReference type="AlphaFoldDB" id="A0A7H8T7B1"/>
<sequence length="250" mass="25576">MGVLTGRTALVTGASRGIGRATAERLARDGARVAVHYGSNEAAAKETVASIEAGGGSAFAIRAELGVPGDAETLWQAFDRHAQGVDVLVNNAGMALFASIGETDEDAYDRTHAVNAKAPFFIVKHGLRRLRDEGRIINVTAATDAAIAPIAATHMAKGAVTTLTRSLAAELAPRGITANSVGPGFIDTDLTSGALADPGIRAHAEGVSVFGRVGTTSDVADVVAFLASPDSRWVTGQHIDATGGSLLSLH</sequence>
<organism evidence="3 4">
    <name type="scientific">Streptomyces chartreusis</name>
    <dbReference type="NCBI Taxonomy" id="1969"/>
    <lineage>
        <taxon>Bacteria</taxon>
        <taxon>Bacillati</taxon>
        <taxon>Actinomycetota</taxon>
        <taxon>Actinomycetes</taxon>
        <taxon>Kitasatosporales</taxon>
        <taxon>Streptomycetaceae</taxon>
        <taxon>Streptomyces</taxon>
    </lineage>
</organism>
<protein>
    <submittedName>
        <fullName evidence="3">SDR family oxidoreductase</fullName>
    </submittedName>
</protein>
<dbReference type="PANTHER" id="PTHR43639">
    <property type="entry name" value="OXIDOREDUCTASE, SHORT-CHAIN DEHYDROGENASE/REDUCTASE FAMILY (AFU_ORTHOLOGUE AFUA_5G02870)"/>
    <property type="match status" value="1"/>
</dbReference>
<dbReference type="SUPFAM" id="SSF51735">
    <property type="entry name" value="NAD(P)-binding Rossmann-fold domains"/>
    <property type="match status" value="1"/>
</dbReference>
<evidence type="ECO:0000313" key="4">
    <source>
        <dbReference type="Proteomes" id="UP000509418"/>
    </source>
</evidence>
<reference evidence="3 4" key="1">
    <citation type="submission" date="2020-06" db="EMBL/GenBank/DDBJ databases">
        <title>Genome mining for natural products.</title>
        <authorList>
            <person name="Zhang B."/>
            <person name="Shi J."/>
            <person name="Ge H."/>
        </authorList>
    </citation>
    <scope>NUCLEOTIDE SEQUENCE [LARGE SCALE GENOMIC DNA]</scope>
    <source>
        <strain evidence="3 4">NA02069</strain>
    </source>
</reference>
<dbReference type="Pfam" id="PF13561">
    <property type="entry name" value="adh_short_C2"/>
    <property type="match status" value="1"/>
</dbReference>
<dbReference type="InterPro" id="IPR002347">
    <property type="entry name" value="SDR_fam"/>
</dbReference>
<dbReference type="PRINTS" id="PR00081">
    <property type="entry name" value="GDHRDH"/>
</dbReference>
<evidence type="ECO:0000256" key="1">
    <source>
        <dbReference type="ARBA" id="ARBA00006484"/>
    </source>
</evidence>
<dbReference type="PANTHER" id="PTHR43639:SF1">
    <property type="entry name" value="SHORT-CHAIN DEHYDROGENASE_REDUCTASE FAMILY PROTEIN"/>
    <property type="match status" value="1"/>
</dbReference>
<keyword evidence="2" id="KW-0560">Oxidoreductase</keyword>
<dbReference type="Gene3D" id="3.40.50.720">
    <property type="entry name" value="NAD(P)-binding Rossmann-like Domain"/>
    <property type="match status" value="1"/>
</dbReference>
<evidence type="ECO:0000313" key="3">
    <source>
        <dbReference type="EMBL" id="QKZ18888.1"/>
    </source>
</evidence>
<dbReference type="RefSeq" id="WP_176575611.1">
    <property type="nucleotide sequence ID" value="NZ_CBDRGH010000004.1"/>
</dbReference>
<dbReference type="EMBL" id="CP056041">
    <property type="protein sequence ID" value="QKZ18888.1"/>
    <property type="molecule type" value="Genomic_DNA"/>
</dbReference>
<dbReference type="PRINTS" id="PR00080">
    <property type="entry name" value="SDRFAMILY"/>
</dbReference>
<accession>A0A7H8T7B1</accession>